<keyword evidence="3" id="KW-1185">Reference proteome</keyword>
<evidence type="ECO:0000313" key="3">
    <source>
        <dbReference type="Proteomes" id="UP000015106"/>
    </source>
</evidence>
<name>A0A8R7PFL0_TRIUA</name>
<organism evidence="2 3">
    <name type="scientific">Triticum urartu</name>
    <name type="common">Red wild einkorn</name>
    <name type="synonym">Crithodium urartu</name>
    <dbReference type="NCBI Taxonomy" id="4572"/>
    <lineage>
        <taxon>Eukaryota</taxon>
        <taxon>Viridiplantae</taxon>
        <taxon>Streptophyta</taxon>
        <taxon>Embryophyta</taxon>
        <taxon>Tracheophyta</taxon>
        <taxon>Spermatophyta</taxon>
        <taxon>Magnoliopsida</taxon>
        <taxon>Liliopsida</taxon>
        <taxon>Poales</taxon>
        <taxon>Poaceae</taxon>
        <taxon>BOP clade</taxon>
        <taxon>Pooideae</taxon>
        <taxon>Triticodae</taxon>
        <taxon>Triticeae</taxon>
        <taxon>Triticinae</taxon>
        <taxon>Triticum</taxon>
    </lineage>
</organism>
<reference evidence="2" key="2">
    <citation type="submission" date="2018-03" db="EMBL/GenBank/DDBJ databases">
        <title>The Triticum urartu genome reveals the dynamic nature of wheat genome evolution.</title>
        <authorList>
            <person name="Ling H."/>
            <person name="Ma B."/>
            <person name="Shi X."/>
            <person name="Liu H."/>
            <person name="Dong L."/>
            <person name="Sun H."/>
            <person name="Cao Y."/>
            <person name="Gao Q."/>
            <person name="Zheng S."/>
            <person name="Li Y."/>
            <person name="Yu Y."/>
            <person name="Du H."/>
            <person name="Qi M."/>
            <person name="Li Y."/>
            <person name="Yu H."/>
            <person name="Cui Y."/>
            <person name="Wang N."/>
            <person name="Chen C."/>
            <person name="Wu H."/>
            <person name="Zhao Y."/>
            <person name="Zhang J."/>
            <person name="Li Y."/>
            <person name="Zhou W."/>
            <person name="Zhang B."/>
            <person name="Hu W."/>
            <person name="Eijk M."/>
            <person name="Tang J."/>
            <person name="Witsenboer H."/>
            <person name="Zhao S."/>
            <person name="Li Z."/>
            <person name="Zhang A."/>
            <person name="Wang D."/>
            <person name="Liang C."/>
        </authorList>
    </citation>
    <scope>NUCLEOTIDE SEQUENCE [LARGE SCALE GENOMIC DNA]</scope>
    <source>
        <strain evidence="2">cv. G1812</strain>
    </source>
</reference>
<reference evidence="3" key="1">
    <citation type="journal article" date="2013" name="Nature">
        <title>Draft genome of the wheat A-genome progenitor Triticum urartu.</title>
        <authorList>
            <person name="Ling H.Q."/>
            <person name="Zhao S."/>
            <person name="Liu D."/>
            <person name="Wang J."/>
            <person name="Sun H."/>
            <person name="Zhang C."/>
            <person name="Fan H."/>
            <person name="Li D."/>
            <person name="Dong L."/>
            <person name="Tao Y."/>
            <person name="Gao C."/>
            <person name="Wu H."/>
            <person name="Li Y."/>
            <person name="Cui Y."/>
            <person name="Guo X."/>
            <person name="Zheng S."/>
            <person name="Wang B."/>
            <person name="Yu K."/>
            <person name="Liang Q."/>
            <person name="Yang W."/>
            <person name="Lou X."/>
            <person name="Chen J."/>
            <person name="Feng M."/>
            <person name="Jian J."/>
            <person name="Zhang X."/>
            <person name="Luo G."/>
            <person name="Jiang Y."/>
            <person name="Liu J."/>
            <person name="Wang Z."/>
            <person name="Sha Y."/>
            <person name="Zhang B."/>
            <person name="Wu H."/>
            <person name="Tang D."/>
            <person name="Shen Q."/>
            <person name="Xue P."/>
            <person name="Zou S."/>
            <person name="Wang X."/>
            <person name="Liu X."/>
            <person name="Wang F."/>
            <person name="Yang Y."/>
            <person name="An X."/>
            <person name="Dong Z."/>
            <person name="Zhang K."/>
            <person name="Zhang X."/>
            <person name="Luo M.C."/>
            <person name="Dvorak J."/>
            <person name="Tong Y."/>
            <person name="Wang J."/>
            <person name="Yang H."/>
            <person name="Li Z."/>
            <person name="Wang D."/>
            <person name="Zhang A."/>
            <person name="Wang J."/>
        </authorList>
    </citation>
    <scope>NUCLEOTIDE SEQUENCE</scope>
    <source>
        <strain evidence="3">cv. G1812</strain>
    </source>
</reference>
<proteinExistence type="predicted"/>
<dbReference type="AlphaFoldDB" id="A0A8R7PFL0"/>
<dbReference type="Proteomes" id="UP000015106">
    <property type="component" value="Chromosome 2"/>
</dbReference>
<evidence type="ECO:0000313" key="2">
    <source>
        <dbReference type="EnsemblPlants" id="TuG1812G0200003386.01.T01"/>
    </source>
</evidence>
<evidence type="ECO:0000256" key="1">
    <source>
        <dbReference type="SAM" id="MobiDB-lite"/>
    </source>
</evidence>
<dbReference type="EnsemblPlants" id="TuG1812G0200003386.01.T01">
    <property type="protein sequence ID" value="TuG1812G0200003386.01.T01"/>
    <property type="gene ID" value="TuG1812G0200003386.01"/>
</dbReference>
<protein>
    <submittedName>
        <fullName evidence="2">Uncharacterized protein</fullName>
    </submittedName>
</protein>
<feature type="region of interest" description="Disordered" evidence="1">
    <location>
        <begin position="1"/>
        <end position="22"/>
    </location>
</feature>
<accession>A0A8R7PFL0</accession>
<sequence length="52" mass="5481">MSLLASNCSPRAREASPATPASNLSRVAAVSFNSGRHTLFLSDCPECEADQN</sequence>
<dbReference type="Gramene" id="TuG1812G0200003386.01.T01">
    <property type="protein sequence ID" value="TuG1812G0200003386.01.T01"/>
    <property type="gene ID" value="TuG1812G0200003386.01"/>
</dbReference>
<reference evidence="2" key="3">
    <citation type="submission" date="2022-06" db="UniProtKB">
        <authorList>
            <consortium name="EnsemblPlants"/>
        </authorList>
    </citation>
    <scope>IDENTIFICATION</scope>
</reference>